<dbReference type="PANTHER" id="PTHR14386:SF2">
    <property type="entry name" value="PROTEIN FAM204A"/>
    <property type="match status" value="1"/>
</dbReference>
<evidence type="ECO:0000313" key="2">
    <source>
        <dbReference type="EMBL" id="EDO37736.1"/>
    </source>
</evidence>
<dbReference type="OrthoDB" id="2418792at2759"/>
<evidence type="ECO:0000256" key="1">
    <source>
        <dbReference type="SAM" id="MobiDB-lite"/>
    </source>
</evidence>
<dbReference type="PhylomeDB" id="A7SEY0"/>
<dbReference type="PANTHER" id="PTHR14386">
    <property type="entry name" value="PROTEIN FAM204A"/>
    <property type="match status" value="1"/>
</dbReference>
<name>A7SEY0_NEMVE</name>
<feature type="region of interest" description="Disordered" evidence="1">
    <location>
        <begin position="1"/>
        <end position="31"/>
    </location>
</feature>
<protein>
    <recommendedName>
        <fullName evidence="4">Protein FAM204A</fullName>
    </recommendedName>
</protein>
<dbReference type="InParanoid" id="A7SEY0"/>
<dbReference type="HOGENOM" id="CLU_1332555_0_0_1"/>
<dbReference type="AlphaFoldDB" id="A7SEY0"/>
<feature type="region of interest" description="Disordered" evidence="1">
    <location>
        <begin position="90"/>
        <end position="138"/>
    </location>
</feature>
<evidence type="ECO:0000313" key="3">
    <source>
        <dbReference type="Proteomes" id="UP000001593"/>
    </source>
</evidence>
<feature type="compositionally biased region" description="Basic and acidic residues" evidence="1">
    <location>
        <begin position="180"/>
        <end position="191"/>
    </location>
</feature>
<dbReference type="OMA" id="REKHWKE"/>
<evidence type="ECO:0008006" key="4">
    <source>
        <dbReference type="Google" id="ProtNLM"/>
    </source>
</evidence>
<dbReference type="EMBL" id="DS469640">
    <property type="protein sequence ID" value="EDO37736.1"/>
    <property type="molecule type" value="Genomic_DNA"/>
</dbReference>
<dbReference type="Proteomes" id="UP000001593">
    <property type="component" value="Unassembled WGS sequence"/>
</dbReference>
<feature type="compositionally biased region" description="Basic and acidic residues" evidence="1">
    <location>
        <begin position="10"/>
        <end position="25"/>
    </location>
</feature>
<keyword evidence="3" id="KW-1185">Reference proteome</keyword>
<dbReference type="InterPro" id="IPR037690">
    <property type="entry name" value="FAM204A"/>
</dbReference>
<reference evidence="2 3" key="1">
    <citation type="journal article" date="2007" name="Science">
        <title>Sea anemone genome reveals ancestral eumetazoan gene repertoire and genomic organization.</title>
        <authorList>
            <person name="Putnam N.H."/>
            <person name="Srivastava M."/>
            <person name="Hellsten U."/>
            <person name="Dirks B."/>
            <person name="Chapman J."/>
            <person name="Salamov A."/>
            <person name="Terry A."/>
            <person name="Shapiro H."/>
            <person name="Lindquist E."/>
            <person name="Kapitonov V.V."/>
            <person name="Jurka J."/>
            <person name="Genikhovich G."/>
            <person name="Grigoriev I.V."/>
            <person name="Lucas S.M."/>
            <person name="Steele R.E."/>
            <person name="Finnerty J.R."/>
            <person name="Technau U."/>
            <person name="Martindale M.Q."/>
            <person name="Rokhsar D.S."/>
        </authorList>
    </citation>
    <scope>NUCLEOTIDE SEQUENCE [LARGE SCALE GENOMIC DNA]</scope>
    <source>
        <strain evidence="3">CH2 X CH6</strain>
    </source>
</reference>
<dbReference type="KEGG" id="nve:5509258"/>
<accession>A7SEY0</accession>
<sequence length="216" mass="24894">MYNAVPPPNAKDDKSNPVAESRRELPPPGVSEAAWKKFQELKERREKTCKVSSERRVKALKKKTLDPVFKELQSEEDCYILREHGVILPGNFKRRQNNKRAGTASPASDKGSAPEQCTISVQDSTEKRLHKQKDKKKADLEEAIQRALKEGQFDKAEEYSDALQDQDYAEKVHALLAAKDYSKRKSDQAEKAKKRKRIKLHWGFEQKERWESKGNM</sequence>
<organism evidence="2 3">
    <name type="scientific">Nematostella vectensis</name>
    <name type="common">Starlet sea anemone</name>
    <dbReference type="NCBI Taxonomy" id="45351"/>
    <lineage>
        <taxon>Eukaryota</taxon>
        <taxon>Metazoa</taxon>
        <taxon>Cnidaria</taxon>
        <taxon>Anthozoa</taxon>
        <taxon>Hexacorallia</taxon>
        <taxon>Actiniaria</taxon>
        <taxon>Edwardsiidae</taxon>
        <taxon>Nematostella</taxon>
    </lineage>
</organism>
<gene>
    <name evidence="2" type="ORF">NEMVEDRAFT_v1g244799</name>
</gene>
<proteinExistence type="predicted"/>
<feature type="region of interest" description="Disordered" evidence="1">
    <location>
        <begin position="179"/>
        <end position="198"/>
    </location>
</feature>
<dbReference type="STRING" id="45351.A7SEY0"/>